<keyword evidence="5 6" id="KW-0472">Membrane</keyword>
<dbReference type="InterPro" id="IPR023494">
    <property type="entry name" value="Cyt_c_bgen_Ccs1/CcsB/ResB"/>
</dbReference>
<name>A0A840RI30_9NEIS</name>
<dbReference type="GO" id="GO:0016020">
    <property type="term" value="C:membrane"/>
    <property type="evidence" value="ECO:0007669"/>
    <property type="project" value="UniProtKB-SubCell"/>
</dbReference>
<comment type="caution">
    <text evidence="8">The sequence shown here is derived from an EMBL/GenBank/DDBJ whole genome shotgun (WGS) entry which is preliminary data.</text>
</comment>
<dbReference type="EMBL" id="JACHHN010000005">
    <property type="protein sequence ID" value="MBB5192100.1"/>
    <property type="molecule type" value="Genomic_DNA"/>
</dbReference>
<keyword evidence="4 6" id="KW-1133">Transmembrane helix</keyword>
<accession>A0A840RI30</accession>
<dbReference type="AlphaFoldDB" id="A0A840RI30"/>
<dbReference type="InterPro" id="IPR007816">
    <property type="entry name" value="ResB-like_domain"/>
</dbReference>
<feature type="transmembrane region" description="Helical" evidence="6">
    <location>
        <begin position="151"/>
        <end position="169"/>
    </location>
</feature>
<keyword evidence="2 6" id="KW-0812">Transmembrane</keyword>
<keyword evidence="9" id="KW-1185">Reference proteome</keyword>
<keyword evidence="3" id="KW-0201">Cytochrome c-type biogenesis</keyword>
<protein>
    <submittedName>
        <fullName evidence="8">Cytochrome c biogenesis protein</fullName>
    </submittedName>
</protein>
<dbReference type="PANTHER" id="PTHR31566:SF0">
    <property type="entry name" value="CYTOCHROME C BIOGENESIS PROTEIN CCS1, CHLOROPLASTIC"/>
    <property type="match status" value="1"/>
</dbReference>
<reference evidence="8 9" key="1">
    <citation type="submission" date="2020-08" db="EMBL/GenBank/DDBJ databases">
        <title>Genomic Encyclopedia of Type Strains, Phase IV (KMG-IV): sequencing the most valuable type-strain genomes for metagenomic binning, comparative biology and taxonomic classification.</title>
        <authorList>
            <person name="Goeker M."/>
        </authorList>
    </citation>
    <scope>NUCLEOTIDE SEQUENCE [LARGE SCALE GENOMIC DNA]</scope>
    <source>
        <strain evidence="8 9">DSM 18233</strain>
    </source>
</reference>
<evidence type="ECO:0000259" key="7">
    <source>
        <dbReference type="Pfam" id="PF05140"/>
    </source>
</evidence>
<feature type="domain" description="ResB-like" evidence="7">
    <location>
        <begin position="8"/>
        <end position="649"/>
    </location>
</feature>
<evidence type="ECO:0000256" key="2">
    <source>
        <dbReference type="ARBA" id="ARBA00022692"/>
    </source>
</evidence>
<evidence type="ECO:0000256" key="4">
    <source>
        <dbReference type="ARBA" id="ARBA00022989"/>
    </source>
</evidence>
<dbReference type="Pfam" id="PF05140">
    <property type="entry name" value="ResB"/>
    <property type="match status" value="1"/>
</dbReference>
<evidence type="ECO:0000313" key="9">
    <source>
        <dbReference type="Proteomes" id="UP000543030"/>
    </source>
</evidence>
<feature type="transmembrane region" description="Helical" evidence="6">
    <location>
        <begin position="600"/>
        <end position="618"/>
    </location>
</feature>
<evidence type="ECO:0000313" key="8">
    <source>
        <dbReference type="EMBL" id="MBB5192100.1"/>
    </source>
</evidence>
<comment type="subcellular location">
    <subcellularLocation>
        <location evidence="1">Membrane</location>
        <topology evidence="1">Multi-pass membrane protein</topology>
    </subcellularLocation>
</comment>
<sequence>MYDLFSSMRFAVSLLTVLAIASVIGTVLKQGEQYVDYRIEFGEFWFAIFKPVGLFDVYHTSWFLLILGFLVLSTTLCIWRHAPGMLLDIRSYRENASRNSLRLMPHHAEIDGEPERGAVQDYLRQAGYRWRVQDKEGVRMLAAKKGVGQRLGYFFAHAAIVVICIGGLMDGNLPLKLRELVGNKVEETRDVPQSKVPPQSRLSPDNLSFRGNVTLPEGAVADVVFLNSGDGFFVQDLPFALRLKQFQVDFYSTGMPKRFASSIDVLDPKSGKVVKSGVVEVNKPLIYDGIAIYQASFGDGGSPLQLTGWHLDRPATQKFEARSRSTQTIELDNKPYTLEFGDLRVNNVENMGKNAPADTSAVAVNKLEQALASSQSVKSSNAMRNLGPMIQFKLRDSSGQAVEFQNYMAPFLDDGALYLMTGVRKEVNAPFQYVRIPLDDDAKVDRYMRLRNVLLDPTAWPEIARRTTDKAFQGGGFTETKRTEFESVTQTILNQFAHGGFTRIDQFIREKVPEDKRQAVAQTYLKILQGATVDAMDLAQERAGLSPVAMSETQYRFLMDSLVATSGFFEYGAPIYLQLSGFTEVKSSGFQLTRSPGKKVVYLGSILLVIGIFCMFYLREERVWLRTEQGKTVLAVTGNRRSADLAGTFERHRAALLPASSKDEIAT</sequence>
<gene>
    <name evidence="8" type="ORF">HNQ50_002837</name>
</gene>
<dbReference type="Proteomes" id="UP000543030">
    <property type="component" value="Unassembled WGS sequence"/>
</dbReference>
<evidence type="ECO:0000256" key="3">
    <source>
        <dbReference type="ARBA" id="ARBA00022748"/>
    </source>
</evidence>
<proteinExistence type="predicted"/>
<dbReference type="RefSeq" id="WP_246428714.1">
    <property type="nucleotide sequence ID" value="NZ_JACHHN010000005.1"/>
</dbReference>
<dbReference type="GO" id="GO:0017004">
    <property type="term" value="P:cytochrome complex assembly"/>
    <property type="evidence" value="ECO:0007669"/>
    <property type="project" value="UniProtKB-KW"/>
</dbReference>
<feature type="transmembrane region" description="Helical" evidence="6">
    <location>
        <begin position="62"/>
        <end position="82"/>
    </location>
</feature>
<evidence type="ECO:0000256" key="5">
    <source>
        <dbReference type="ARBA" id="ARBA00023136"/>
    </source>
</evidence>
<dbReference type="PANTHER" id="PTHR31566">
    <property type="entry name" value="CYTOCHROME C BIOGENESIS PROTEIN CCS1, CHLOROPLASTIC"/>
    <property type="match status" value="1"/>
</dbReference>
<evidence type="ECO:0000256" key="1">
    <source>
        <dbReference type="ARBA" id="ARBA00004141"/>
    </source>
</evidence>
<organism evidence="8 9">
    <name type="scientific">Silvimonas terrae</name>
    <dbReference type="NCBI Taxonomy" id="300266"/>
    <lineage>
        <taxon>Bacteria</taxon>
        <taxon>Pseudomonadati</taxon>
        <taxon>Pseudomonadota</taxon>
        <taxon>Betaproteobacteria</taxon>
        <taxon>Neisseriales</taxon>
        <taxon>Chitinibacteraceae</taxon>
        <taxon>Silvimonas</taxon>
    </lineage>
</organism>
<evidence type="ECO:0000256" key="6">
    <source>
        <dbReference type="SAM" id="Phobius"/>
    </source>
</evidence>